<feature type="compositionally biased region" description="Acidic residues" evidence="9">
    <location>
        <begin position="208"/>
        <end position="232"/>
    </location>
</feature>
<sequence length="601" mass="69879">MSKKFSNKITKNFLNSFVKNVIDKPEGFVAPDETISAKALKATKELYDLGKREERNNPILQQNIEMIIKNNPFFKLIIDNCNSEQIWAEINLQNKPFLNYINSQLSNLENFIEREDDGEEKEDNSDENEGNDIMEQDSDDDVEELSQMDINEKYDLVEEEAEESDDYELRENSGEANEDEKEVVESRHELDDEFFNLLEFNKITENNENFEDSDEIDYFADPDKLDDDDEMNANDVKYSDFFDPPKKKKNQKRSSLDGLNKQLIGKTKNDDSDSFEDSDDFLSNKVRDLFTQDESDNDEPKSAFQIHQERVNKQIKQLEMENVAEKDWTLIGEASSKDRPINSLLEEDLEFDHIIKPVPMITEESTKKLEDIIKQRILDETFDDVERKRDPNFRPFLPSKLVEISDEKSKKSLAEIYEEDYIKQTTKSATNEKDEILKKEHKEIENMFKDLCHKLDALSNFHFTPKPPKPEISIIANVPAISMEEIIPVNVSDAKLLAPEEIYDKKKGEIRGKTEINSTEKNRIRAAKKRAKKKEKALKEREKKVIERMNPGLGNKHSKQNILDSLIGQKNITIIDKDGIKKSAVKNKNQEDNYNSTFLKL</sequence>
<feature type="compositionally biased region" description="Acidic residues" evidence="9">
    <location>
        <begin position="157"/>
        <end position="166"/>
    </location>
</feature>
<dbReference type="PANTHER" id="PTHR17039:SF0">
    <property type="entry name" value="U3 SMALL NUCLEOLAR RIBONUCLEOPROTEIN PROTEIN MPP10"/>
    <property type="match status" value="1"/>
</dbReference>
<dbReference type="Pfam" id="PF04006">
    <property type="entry name" value="Mpp10"/>
    <property type="match status" value="1"/>
</dbReference>
<evidence type="ECO:0000256" key="1">
    <source>
        <dbReference type="ARBA" id="ARBA00004604"/>
    </source>
</evidence>
<comment type="subcellular location">
    <subcellularLocation>
        <location evidence="1 7">Nucleus</location>
        <location evidence="1 7">Nucleolus</location>
    </subcellularLocation>
</comment>
<dbReference type="InterPro" id="IPR012173">
    <property type="entry name" value="Mpp10"/>
</dbReference>
<dbReference type="SMR" id="A0A915ZI74"/>
<keyword evidence="4 7" id="KW-0539">Nucleus</keyword>
<comment type="similarity">
    <text evidence="6 7">Belongs to the MPP10 family.</text>
</comment>
<dbReference type="VEuPathDB" id="FungiDB:RhiirFUN_017331"/>
<evidence type="ECO:0000256" key="9">
    <source>
        <dbReference type="SAM" id="MobiDB-lite"/>
    </source>
</evidence>
<evidence type="ECO:0000256" key="4">
    <source>
        <dbReference type="ARBA" id="ARBA00023242"/>
    </source>
</evidence>
<evidence type="ECO:0000256" key="6">
    <source>
        <dbReference type="ARBA" id="ARBA00029455"/>
    </source>
</evidence>
<feature type="region of interest" description="Disordered" evidence="9">
    <location>
        <begin position="206"/>
        <end position="279"/>
    </location>
</feature>
<dbReference type="PIRSF" id="PIRSF017300">
    <property type="entry name" value="snoRNP_Mpp10"/>
    <property type="match status" value="1"/>
</dbReference>
<gene>
    <name evidence="10" type="ORF">CHRIB12_LOCUS15033</name>
</gene>
<keyword evidence="2 7" id="KW-0690">Ribosome biogenesis</keyword>
<proteinExistence type="inferred from homology"/>
<evidence type="ECO:0000313" key="11">
    <source>
        <dbReference type="Proteomes" id="UP000684084"/>
    </source>
</evidence>
<feature type="region of interest" description="Disordered" evidence="9">
    <location>
        <begin position="114"/>
        <end position="187"/>
    </location>
</feature>
<comment type="caution">
    <text evidence="10">The sequence shown here is derived from an EMBL/GenBank/DDBJ whole genome shotgun (WGS) entry which is preliminary data.</text>
</comment>
<evidence type="ECO:0000256" key="8">
    <source>
        <dbReference type="SAM" id="Coils"/>
    </source>
</evidence>
<dbReference type="OrthoDB" id="445326at2759"/>
<reference evidence="10" key="1">
    <citation type="submission" date="2020-05" db="EMBL/GenBank/DDBJ databases">
        <authorList>
            <person name="Rincon C."/>
            <person name="Sanders R I."/>
            <person name="Robbins C."/>
            <person name="Chaturvedi A."/>
        </authorList>
    </citation>
    <scope>NUCLEOTIDE SEQUENCE</scope>
    <source>
        <strain evidence="10">CHB12</strain>
    </source>
</reference>
<name>A0A915ZI74_9GLOM</name>
<dbReference type="EMBL" id="CAGKOT010000035">
    <property type="protein sequence ID" value="CAB5375853.1"/>
    <property type="molecule type" value="Genomic_DNA"/>
</dbReference>
<dbReference type="GO" id="GO:0034457">
    <property type="term" value="C:Mpp10 complex"/>
    <property type="evidence" value="ECO:0007669"/>
    <property type="project" value="UniProtKB-UniRule"/>
</dbReference>
<keyword evidence="3 7" id="KW-0698">rRNA processing</keyword>
<dbReference type="GO" id="GO:0005732">
    <property type="term" value="C:sno(s)RNA-containing ribonucleoprotein complex"/>
    <property type="evidence" value="ECO:0007669"/>
    <property type="project" value="UniProtKB-UniRule"/>
</dbReference>
<dbReference type="PANTHER" id="PTHR17039">
    <property type="entry name" value="U3 SMALL NUCLEOLAR RIBONUCLEOPROTEIN PROTEIN MPP10"/>
    <property type="match status" value="1"/>
</dbReference>
<evidence type="ECO:0000256" key="5">
    <source>
        <dbReference type="ARBA" id="ARBA00023274"/>
    </source>
</evidence>
<keyword evidence="5 7" id="KW-0687">Ribonucleoprotein</keyword>
<dbReference type="Proteomes" id="UP000684084">
    <property type="component" value="Unassembled WGS sequence"/>
</dbReference>
<comment type="function">
    <text evidence="7">Involved in nucleolar processing of pre-18S ribosomal RNA.</text>
</comment>
<feature type="compositionally biased region" description="Acidic residues" evidence="9">
    <location>
        <begin position="114"/>
        <end position="146"/>
    </location>
</feature>
<dbReference type="GO" id="GO:0032040">
    <property type="term" value="C:small-subunit processome"/>
    <property type="evidence" value="ECO:0007669"/>
    <property type="project" value="TreeGrafter"/>
</dbReference>
<evidence type="ECO:0000256" key="2">
    <source>
        <dbReference type="ARBA" id="ARBA00022517"/>
    </source>
</evidence>
<organism evidence="10 11">
    <name type="scientific">Rhizophagus irregularis</name>
    <dbReference type="NCBI Taxonomy" id="588596"/>
    <lineage>
        <taxon>Eukaryota</taxon>
        <taxon>Fungi</taxon>
        <taxon>Fungi incertae sedis</taxon>
        <taxon>Mucoromycota</taxon>
        <taxon>Glomeromycotina</taxon>
        <taxon>Glomeromycetes</taxon>
        <taxon>Glomerales</taxon>
        <taxon>Glomeraceae</taxon>
        <taxon>Rhizophagus</taxon>
    </lineage>
</organism>
<dbReference type="GO" id="GO:0006364">
    <property type="term" value="P:rRNA processing"/>
    <property type="evidence" value="ECO:0007669"/>
    <property type="project" value="UniProtKB-KW"/>
</dbReference>
<keyword evidence="8" id="KW-0175">Coiled coil</keyword>
<accession>A0A915ZI74</accession>
<evidence type="ECO:0000313" key="10">
    <source>
        <dbReference type="EMBL" id="CAB5375853.1"/>
    </source>
</evidence>
<evidence type="ECO:0000256" key="3">
    <source>
        <dbReference type="ARBA" id="ARBA00022552"/>
    </source>
</evidence>
<feature type="coiled-coil region" evidence="8">
    <location>
        <begin position="517"/>
        <end position="548"/>
    </location>
</feature>
<evidence type="ECO:0000256" key="7">
    <source>
        <dbReference type="PIRNR" id="PIRNR017300"/>
    </source>
</evidence>
<protein>
    <recommendedName>
        <fullName evidence="7">U3 small nucleolar ribonucleoprotein protein MPP10</fullName>
    </recommendedName>
</protein>
<dbReference type="AlphaFoldDB" id="A0A915ZI74"/>